<keyword evidence="2" id="KW-1185">Reference proteome</keyword>
<protein>
    <submittedName>
        <fullName evidence="1">Uncharacterized protein</fullName>
    </submittedName>
</protein>
<name>A0A310S994_9HYME</name>
<sequence>MGLSTWPVCTNSFPFNQSLNKLSQNSGKPPLSFLITFFILMKASWYSYSNL</sequence>
<dbReference type="EMBL" id="KQ763472">
    <property type="protein sequence ID" value="OAD55033.1"/>
    <property type="molecule type" value="Genomic_DNA"/>
</dbReference>
<dbReference type="Proteomes" id="UP000250275">
    <property type="component" value="Unassembled WGS sequence"/>
</dbReference>
<accession>A0A310S994</accession>
<evidence type="ECO:0000313" key="2">
    <source>
        <dbReference type="Proteomes" id="UP000250275"/>
    </source>
</evidence>
<gene>
    <name evidence="1" type="ORF">WN48_05735</name>
</gene>
<reference evidence="1 2" key="1">
    <citation type="submission" date="2015-07" db="EMBL/GenBank/DDBJ databases">
        <title>The genome of Eufriesea mexicana.</title>
        <authorList>
            <person name="Pan H."/>
            <person name="Kapheim K."/>
        </authorList>
    </citation>
    <scope>NUCLEOTIDE SEQUENCE [LARGE SCALE GENOMIC DNA]</scope>
    <source>
        <strain evidence="1">0111107269</strain>
        <tissue evidence="1">Whole body</tissue>
    </source>
</reference>
<evidence type="ECO:0000313" key="1">
    <source>
        <dbReference type="EMBL" id="OAD55033.1"/>
    </source>
</evidence>
<dbReference type="AlphaFoldDB" id="A0A310S994"/>
<proteinExistence type="predicted"/>
<organism evidence="1 2">
    <name type="scientific">Eufriesea mexicana</name>
    <dbReference type="NCBI Taxonomy" id="516756"/>
    <lineage>
        <taxon>Eukaryota</taxon>
        <taxon>Metazoa</taxon>
        <taxon>Ecdysozoa</taxon>
        <taxon>Arthropoda</taxon>
        <taxon>Hexapoda</taxon>
        <taxon>Insecta</taxon>
        <taxon>Pterygota</taxon>
        <taxon>Neoptera</taxon>
        <taxon>Endopterygota</taxon>
        <taxon>Hymenoptera</taxon>
        <taxon>Apocrita</taxon>
        <taxon>Aculeata</taxon>
        <taxon>Apoidea</taxon>
        <taxon>Anthophila</taxon>
        <taxon>Apidae</taxon>
        <taxon>Eufriesea</taxon>
    </lineage>
</organism>